<name>A0ABQ9UQA4_SAGOE</name>
<evidence type="ECO:0000256" key="1">
    <source>
        <dbReference type="SAM" id="MobiDB-lite"/>
    </source>
</evidence>
<sequence length="189" mass="20326">MQVNVQFCQNTSVCDTLRDTRSSTGKRLGSRLVWCQQGLRGQRLRVETQTAGHLTGLLCPEEDAPSWHNVQKAPEERNREEACLPESSPPLTSSPEGSHCDVLNKQPEPASSSVTDSMLHARAASPFCRLTTAPLGVGATWSHAARTGSSVLFTCPTVLGLSTAFRLLQLWAGTASLCAGLGPHAKEFL</sequence>
<reference evidence="2 3" key="1">
    <citation type="submission" date="2023-05" db="EMBL/GenBank/DDBJ databases">
        <title>B98-5 Cell Line De Novo Hybrid Assembly: An Optical Mapping Approach.</title>
        <authorList>
            <person name="Kananen K."/>
            <person name="Auerbach J.A."/>
            <person name="Kautto E."/>
            <person name="Blachly J.S."/>
        </authorList>
    </citation>
    <scope>NUCLEOTIDE SEQUENCE [LARGE SCALE GENOMIC DNA]</scope>
    <source>
        <strain evidence="2">B95-8</strain>
        <tissue evidence="2">Cell line</tissue>
    </source>
</reference>
<dbReference type="Proteomes" id="UP001266305">
    <property type="component" value="Unassembled WGS sequence"/>
</dbReference>
<proteinExistence type="predicted"/>
<evidence type="ECO:0000313" key="3">
    <source>
        <dbReference type="Proteomes" id="UP001266305"/>
    </source>
</evidence>
<protein>
    <submittedName>
        <fullName evidence="2">Uncharacterized protein</fullName>
    </submittedName>
</protein>
<feature type="compositionally biased region" description="Low complexity" evidence="1">
    <location>
        <begin position="84"/>
        <end position="96"/>
    </location>
</feature>
<accession>A0ABQ9UQA4</accession>
<dbReference type="EMBL" id="JASSZA010000011">
    <property type="protein sequence ID" value="KAK2099259.1"/>
    <property type="molecule type" value="Genomic_DNA"/>
</dbReference>
<organism evidence="2 3">
    <name type="scientific">Saguinus oedipus</name>
    <name type="common">Cotton-top tamarin</name>
    <name type="synonym">Oedipomidas oedipus</name>
    <dbReference type="NCBI Taxonomy" id="9490"/>
    <lineage>
        <taxon>Eukaryota</taxon>
        <taxon>Metazoa</taxon>
        <taxon>Chordata</taxon>
        <taxon>Craniata</taxon>
        <taxon>Vertebrata</taxon>
        <taxon>Euteleostomi</taxon>
        <taxon>Mammalia</taxon>
        <taxon>Eutheria</taxon>
        <taxon>Euarchontoglires</taxon>
        <taxon>Primates</taxon>
        <taxon>Haplorrhini</taxon>
        <taxon>Platyrrhini</taxon>
        <taxon>Cebidae</taxon>
        <taxon>Callitrichinae</taxon>
        <taxon>Saguinus</taxon>
    </lineage>
</organism>
<feature type="region of interest" description="Disordered" evidence="1">
    <location>
        <begin position="70"/>
        <end position="113"/>
    </location>
</feature>
<gene>
    <name evidence="2" type="ORF">P7K49_024710</name>
</gene>
<feature type="compositionally biased region" description="Basic and acidic residues" evidence="1">
    <location>
        <begin position="73"/>
        <end position="82"/>
    </location>
</feature>
<evidence type="ECO:0000313" key="2">
    <source>
        <dbReference type="EMBL" id="KAK2099259.1"/>
    </source>
</evidence>
<comment type="caution">
    <text evidence="2">The sequence shown here is derived from an EMBL/GenBank/DDBJ whole genome shotgun (WGS) entry which is preliminary data.</text>
</comment>
<keyword evidence="3" id="KW-1185">Reference proteome</keyword>